<dbReference type="Gene3D" id="3.90.190.20">
    <property type="entry name" value="Mur ligase, C-terminal domain"/>
    <property type="match status" value="1"/>
</dbReference>
<dbReference type="SUPFAM" id="SSF53244">
    <property type="entry name" value="MurD-like peptide ligases, peptide-binding domain"/>
    <property type="match status" value="1"/>
</dbReference>
<dbReference type="InterPro" id="IPR018109">
    <property type="entry name" value="Folylpolyglutamate_synth_CS"/>
</dbReference>
<evidence type="ECO:0000256" key="2">
    <source>
        <dbReference type="ARBA" id="ARBA00008276"/>
    </source>
</evidence>
<dbReference type="PANTHER" id="PTHR11136">
    <property type="entry name" value="FOLYLPOLYGLUTAMATE SYNTHASE-RELATED"/>
    <property type="match status" value="1"/>
</dbReference>
<reference evidence="13 14" key="1">
    <citation type="submission" date="2024-01" db="EMBL/GenBank/DDBJ databases">
        <authorList>
            <person name="Allen C."/>
            <person name="Tagirdzhanova G."/>
        </authorList>
    </citation>
    <scope>NUCLEOTIDE SEQUENCE [LARGE SCALE GENOMIC DNA]</scope>
</reference>
<keyword evidence="6" id="KW-0479">Metal-binding</keyword>
<protein>
    <recommendedName>
        <fullName evidence="3">tetrahydrofolate synthase</fullName>
        <ecNumber evidence="3">6.3.2.17</ecNumber>
    </recommendedName>
    <alternativeName>
        <fullName evidence="11">Folylpoly-gamma-glutamate synthetase</fullName>
    </alternativeName>
    <alternativeName>
        <fullName evidence="10">Tetrahydrofolylpolyglutamate synthase</fullName>
    </alternativeName>
</protein>
<dbReference type="EC" id="6.3.2.17" evidence="3"/>
<comment type="pathway">
    <text evidence="1">Cofactor biosynthesis; tetrahydrofolylpolyglutamate biosynthesis.</text>
</comment>
<accession>A0ABP0BXL0</accession>
<gene>
    <name evidence="13" type="ORF">SEUCBS140593_005565</name>
</gene>
<dbReference type="PANTHER" id="PTHR11136:SF5">
    <property type="entry name" value="FOLYLPOLYGLUTAMATE SYNTHASE, MITOCHONDRIAL"/>
    <property type="match status" value="1"/>
</dbReference>
<keyword evidence="4" id="KW-0554">One-carbon metabolism</keyword>
<keyword evidence="14" id="KW-1185">Reference proteome</keyword>
<keyword evidence="5" id="KW-0436">Ligase</keyword>
<dbReference type="SUPFAM" id="SSF53623">
    <property type="entry name" value="MurD-like peptide ligases, catalytic domain"/>
    <property type="match status" value="1"/>
</dbReference>
<dbReference type="EMBL" id="CAWUHD010000055">
    <property type="protein sequence ID" value="CAK7224425.1"/>
    <property type="molecule type" value="Genomic_DNA"/>
</dbReference>
<proteinExistence type="inferred from homology"/>
<dbReference type="NCBIfam" id="TIGR01499">
    <property type="entry name" value="folC"/>
    <property type="match status" value="1"/>
</dbReference>
<evidence type="ECO:0000256" key="4">
    <source>
        <dbReference type="ARBA" id="ARBA00022563"/>
    </source>
</evidence>
<evidence type="ECO:0000256" key="7">
    <source>
        <dbReference type="ARBA" id="ARBA00022741"/>
    </source>
</evidence>
<dbReference type="InterPro" id="IPR001645">
    <property type="entry name" value="Folylpolyglutamate_synth"/>
</dbReference>
<comment type="catalytic activity">
    <reaction evidence="12">
        <text>(6S)-5,6,7,8-tetrahydrofolyl-(gamma-L-Glu)(n) + L-glutamate + ATP = (6S)-5,6,7,8-tetrahydrofolyl-(gamma-L-Glu)(n+1) + ADP + phosphate + H(+)</text>
        <dbReference type="Rhea" id="RHEA:10580"/>
        <dbReference type="Rhea" id="RHEA-COMP:14738"/>
        <dbReference type="Rhea" id="RHEA-COMP:14740"/>
        <dbReference type="ChEBI" id="CHEBI:15378"/>
        <dbReference type="ChEBI" id="CHEBI:29985"/>
        <dbReference type="ChEBI" id="CHEBI:30616"/>
        <dbReference type="ChEBI" id="CHEBI:43474"/>
        <dbReference type="ChEBI" id="CHEBI:141005"/>
        <dbReference type="ChEBI" id="CHEBI:456216"/>
        <dbReference type="EC" id="6.3.2.17"/>
    </reaction>
</comment>
<organism evidence="13 14">
    <name type="scientific">Sporothrix eucalyptigena</name>
    <dbReference type="NCBI Taxonomy" id="1812306"/>
    <lineage>
        <taxon>Eukaryota</taxon>
        <taxon>Fungi</taxon>
        <taxon>Dikarya</taxon>
        <taxon>Ascomycota</taxon>
        <taxon>Pezizomycotina</taxon>
        <taxon>Sordariomycetes</taxon>
        <taxon>Sordariomycetidae</taxon>
        <taxon>Ophiostomatales</taxon>
        <taxon>Ophiostomataceae</taxon>
        <taxon>Sporothrix</taxon>
    </lineage>
</organism>
<evidence type="ECO:0000256" key="10">
    <source>
        <dbReference type="ARBA" id="ARBA00030592"/>
    </source>
</evidence>
<evidence type="ECO:0000256" key="11">
    <source>
        <dbReference type="ARBA" id="ARBA00030876"/>
    </source>
</evidence>
<evidence type="ECO:0000313" key="13">
    <source>
        <dbReference type="EMBL" id="CAK7224425.1"/>
    </source>
</evidence>
<evidence type="ECO:0000256" key="8">
    <source>
        <dbReference type="ARBA" id="ARBA00022840"/>
    </source>
</evidence>
<evidence type="ECO:0000256" key="9">
    <source>
        <dbReference type="ARBA" id="ARBA00022842"/>
    </source>
</evidence>
<dbReference type="InterPro" id="IPR036615">
    <property type="entry name" value="Mur_ligase_C_dom_sf"/>
</dbReference>
<dbReference type="InterPro" id="IPR036565">
    <property type="entry name" value="Mur-like_cat_sf"/>
</dbReference>
<evidence type="ECO:0000256" key="6">
    <source>
        <dbReference type="ARBA" id="ARBA00022723"/>
    </source>
</evidence>
<keyword evidence="8" id="KW-0067">ATP-binding</keyword>
<evidence type="ECO:0000313" key="14">
    <source>
        <dbReference type="Proteomes" id="UP001642482"/>
    </source>
</evidence>
<dbReference type="Gene3D" id="3.40.1190.10">
    <property type="entry name" value="Mur-like, catalytic domain"/>
    <property type="match status" value="1"/>
</dbReference>
<comment type="caution">
    <text evidence="13">The sequence shown here is derived from an EMBL/GenBank/DDBJ whole genome shotgun (WGS) entry which is preliminary data.</text>
</comment>
<comment type="similarity">
    <text evidence="2">Belongs to the folylpolyglutamate synthase family.</text>
</comment>
<name>A0ABP0BXL0_9PEZI</name>
<sequence length="545" mass="58640">MASLSAGVHYDTSKALDFANLPRTYASALHLLSLLPTNRDVTALFEMPKPKDEGDAPFDFNSLAIPEVVAWMARAGYKDIPKDLAPLKCIHIAGTKGKGSVSAFATAILVEAAKTGDSAVGRVGTYLSPHVVSVRERIWLDGQPISKDLFTKYVFELWVRLSEAAAVADPKDTDPHGVHTKPFYFRFLTLLAFHVFLNEGVRSAVIECGIGGEYDATNILPASSVTAAVVTRLGIDHVAMLGRTLKEIAWHKSGVFKEGVAGFTLQQIASESELYGKDAPPGESKQDRLEALEVLRSRASEKKALSLFEIPPEVVARWSGVADAALPGTFQKYNMALAAAATRHHIRVVSGQAAAENTAFFDLSSISEKVTVALAKASLRGRCESVVDNQSTKGSLVKYLVDGAHTADSLGEAARYFVAQQDTAVTSPCRILLFSVRDRNPGDLVRALLAGIGASKTERDFFDHAMFVFPPEAVAERESVLFAMSKVSPTTTSHICDSVSAAVCQIRELAGNPPATPGESCQVLATGSFVLVREILQELDADFEE</sequence>
<dbReference type="Proteomes" id="UP001642482">
    <property type="component" value="Unassembled WGS sequence"/>
</dbReference>
<evidence type="ECO:0000256" key="3">
    <source>
        <dbReference type="ARBA" id="ARBA00013025"/>
    </source>
</evidence>
<evidence type="ECO:0000256" key="5">
    <source>
        <dbReference type="ARBA" id="ARBA00022598"/>
    </source>
</evidence>
<keyword evidence="7" id="KW-0547">Nucleotide-binding</keyword>
<evidence type="ECO:0000256" key="12">
    <source>
        <dbReference type="ARBA" id="ARBA00047493"/>
    </source>
</evidence>
<keyword evidence="9" id="KW-0460">Magnesium</keyword>
<evidence type="ECO:0000256" key="1">
    <source>
        <dbReference type="ARBA" id="ARBA00005150"/>
    </source>
</evidence>
<dbReference type="PROSITE" id="PS01012">
    <property type="entry name" value="FOLYLPOLYGLU_SYNT_2"/>
    <property type="match status" value="1"/>
</dbReference>